<feature type="transmembrane region" description="Helical" evidence="2">
    <location>
        <begin position="20"/>
        <end position="42"/>
    </location>
</feature>
<sequence>MSLKAEILFLEEFVVETLGVLSFLVFLIAIVLFIVSTIGWIFKKAKGKELSKWKKTSIYSIVVVFLSFALLLFAGIKSTSTSSNGKSNVRNTTVSVSLYQNKVDNVTTVKGTATPGATVHFKPTSEDGISDTVKANKKGKFSDDYLVSGKYTVYATYHGYKSPKSQLTITEYKDSDSSSSSSDSSSDASDSYNATEGENNAEKYTYGDFAKSDDWVGKSYHISKAEVLQANEKDGQTVLLVYTDDDPDHTFMVAYDGKTPAVEDDYVDIQGVFSKRQSYDTKIGGSNTVPSLVASKITVTGKDSD</sequence>
<name>A0A8S5SJK7_9CAUD</name>
<keyword evidence="2" id="KW-0472">Membrane</keyword>
<dbReference type="EMBL" id="BK032612">
    <property type="protein sequence ID" value="DAF51252.1"/>
    <property type="molecule type" value="Genomic_DNA"/>
</dbReference>
<accession>A0A8S5SJK7</accession>
<feature type="region of interest" description="Disordered" evidence="1">
    <location>
        <begin position="171"/>
        <end position="196"/>
    </location>
</feature>
<dbReference type="SUPFAM" id="SSF49478">
    <property type="entry name" value="Cna protein B-type domain"/>
    <property type="match status" value="1"/>
</dbReference>
<protein>
    <submittedName>
        <fullName evidence="3">Endothelial cell-specific chemotaxis regulator</fullName>
    </submittedName>
</protein>
<proteinExistence type="predicted"/>
<organism evidence="3">
    <name type="scientific">Siphoviridae sp. ctk5O4</name>
    <dbReference type="NCBI Taxonomy" id="2827921"/>
    <lineage>
        <taxon>Viruses</taxon>
        <taxon>Duplodnaviria</taxon>
        <taxon>Heunggongvirae</taxon>
        <taxon>Uroviricota</taxon>
        <taxon>Caudoviricetes</taxon>
    </lineage>
</organism>
<evidence type="ECO:0000256" key="2">
    <source>
        <dbReference type="SAM" id="Phobius"/>
    </source>
</evidence>
<reference evidence="3" key="1">
    <citation type="journal article" date="2021" name="Proc. Natl. Acad. Sci. U.S.A.">
        <title>A Catalog of Tens of Thousands of Viruses from Human Metagenomes Reveals Hidden Associations with Chronic Diseases.</title>
        <authorList>
            <person name="Tisza M.J."/>
            <person name="Buck C.B."/>
        </authorList>
    </citation>
    <scope>NUCLEOTIDE SEQUENCE</scope>
    <source>
        <strain evidence="3">Ctk5O4</strain>
    </source>
</reference>
<evidence type="ECO:0000313" key="3">
    <source>
        <dbReference type="EMBL" id="DAF51252.1"/>
    </source>
</evidence>
<feature type="compositionally biased region" description="Low complexity" evidence="1">
    <location>
        <begin position="177"/>
        <end position="191"/>
    </location>
</feature>
<keyword evidence="2" id="KW-1133">Transmembrane helix</keyword>
<evidence type="ECO:0000256" key="1">
    <source>
        <dbReference type="SAM" id="MobiDB-lite"/>
    </source>
</evidence>
<dbReference type="Gene3D" id="2.60.40.1120">
    <property type="entry name" value="Carboxypeptidase-like, regulatory domain"/>
    <property type="match status" value="1"/>
</dbReference>
<feature type="transmembrane region" description="Helical" evidence="2">
    <location>
        <begin position="58"/>
        <end position="76"/>
    </location>
</feature>
<keyword evidence="2" id="KW-0812">Transmembrane</keyword>